<gene>
    <name evidence="1" type="ORF">METZ01_LOCUS362521</name>
</gene>
<proteinExistence type="predicted"/>
<name>A0A382SKD1_9ZZZZ</name>
<dbReference type="AlphaFoldDB" id="A0A382SKD1"/>
<accession>A0A382SKD1</accession>
<reference evidence="1" key="1">
    <citation type="submission" date="2018-05" db="EMBL/GenBank/DDBJ databases">
        <authorList>
            <person name="Lanie J.A."/>
            <person name="Ng W.-L."/>
            <person name="Kazmierczak K.M."/>
            <person name="Andrzejewski T.M."/>
            <person name="Davidsen T.M."/>
            <person name="Wayne K.J."/>
            <person name="Tettelin H."/>
            <person name="Glass J.I."/>
            <person name="Rusch D."/>
            <person name="Podicherti R."/>
            <person name="Tsui H.-C.T."/>
            <person name="Winkler M.E."/>
        </authorList>
    </citation>
    <scope>NUCLEOTIDE SEQUENCE</scope>
</reference>
<dbReference type="EMBL" id="UINC01129344">
    <property type="protein sequence ID" value="SVD09667.1"/>
    <property type="molecule type" value="Genomic_DNA"/>
</dbReference>
<protein>
    <submittedName>
        <fullName evidence="1">Uncharacterized protein</fullName>
    </submittedName>
</protein>
<sequence>NQYIYLGELHRGLIDGKKKHQHNWDTRLPILSLEGSGAKAPPVGSVGVDRKELIGEMPLYLGGWWSELSDDLMVSYADYQGPGEEEKTHLILMTKYLEGGAGILESIILDSSLEDAPPDGAGENENQVAPVGVDFEFEPGAKLWPVYYMEEPDPENPGDWKPYFTWFKDGYIKIPENGKDGLVINWVGVEPGDYRAEVQVSDFYGNLSEELKFDIRVEGDLKSLPGLALTLEGARVVLSWPMEDGGEEAALQWTEGLGEEWTDVPSGDLGFGGAGRLYKESVRGQTRFYRLIKR</sequence>
<evidence type="ECO:0000313" key="1">
    <source>
        <dbReference type="EMBL" id="SVD09667.1"/>
    </source>
</evidence>
<feature type="non-terminal residue" evidence="1">
    <location>
        <position position="1"/>
    </location>
</feature>
<organism evidence="1">
    <name type="scientific">marine metagenome</name>
    <dbReference type="NCBI Taxonomy" id="408172"/>
    <lineage>
        <taxon>unclassified sequences</taxon>
        <taxon>metagenomes</taxon>
        <taxon>ecological metagenomes</taxon>
    </lineage>
</organism>